<dbReference type="AlphaFoldDB" id="A0A165D6C6"/>
<dbReference type="GeneID" id="63829927"/>
<feature type="region of interest" description="Disordered" evidence="2">
    <location>
        <begin position="108"/>
        <end position="137"/>
    </location>
</feature>
<gene>
    <name evidence="3" type="ORF">LAESUDRAFT_761355</name>
</gene>
<keyword evidence="4" id="KW-1185">Reference proteome</keyword>
<reference evidence="3 4" key="1">
    <citation type="journal article" date="2016" name="Mol. Biol. Evol.">
        <title>Comparative Genomics of Early-Diverging Mushroom-Forming Fungi Provides Insights into the Origins of Lignocellulose Decay Capabilities.</title>
        <authorList>
            <person name="Nagy L.G."/>
            <person name="Riley R."/>
            <person name="Tritt A."/>
            <person name="Adam C."/>
            <person name="Daum C."/>
            <person name="Floudas D."/>
            <person name="Sun H."/>
            <person name="Yadav J.S."/>
            <person name="Pangilinan J."/>
            <person name="Larsson K.H."/>
            <person name="Matsuura K."/>
            <person name="Barry K."/>
            <person name="Labutti K."/>
            <person name="Kuo R."/>
            <person name="Ohm R.A."/>
            <person name="Bhattacharya S.S."/>
            <person name="Shirouzu T."/>
            <person name="Yoshinaga Y."/>
            <person name="Martin F.M."/>
            <person name="Grigoriev I.V."/>
            <person name="Hibbett D.S."/>
        </authorList>
    </citation>
    <scope>NUCLEOTIDE SEQUENCE [LARGE SCALE GENOMIC DNA]</scope>
    <source>
        <strain evidence="3 4">93-53</strain>
    </source>
</reference>
<dbReference type="EMBL" id="KV427638">
    <property type="protein sequence ID" value="KZT04235.1"/>
    <property type="molecule type" value="Genomic_DNA"/>
</dbReference>
<feature type="compositionally biased region" description="Low complexity" evidence="2">
    <location>
        <begin position="457"/>
        <end position="466"/>
    </location>
</feature>
<proteinExistence type="predicted"/>
<sequence>MPLRGWHPSYPPPPTGPPATLPGAPVHPEIQTSVTFFHQYQLFAAEFQKNTPLGIPIPSIQQFAEFQGMLSGHIPHQQPLAAPAVPAIQPHLDMQADIAQLRRELQEMKDKAGRQHEENEGTDSESDAPVTKRRRKTCKSVTAKRILSLEKGNLSKRQAEVREELQEAVIGHLKTLTGLRRNPFPLQGDVNDENDDVDGSAQDKPSMEFNFDETVTYEENAAIIRHIADLVYKEQTNDVSRTITHPDVNFTKRDLEEFAKTRFRTWKRAYQAQKDELKKAAQLANQARNRRRRRQEQLKQLRGTAVKAYQKRFKVDPSPVLLTDWMSEACSDWSDEEEARDVHRQLLATKAGLTQEEIEEGVKVLERRSLAWRSGQLCSVLAKLDQIVQTKRKGQGNAPIKMKRVDLQRPCTGVPPSKIYPFAISMAWVKEHPELMDEVRMFKKNPPGFEDEPTDVEISSSSSSSSSEREEQEEGEDVNSEHMNNEREGVDSEVEGLYHDGKISM</sequence>
<feature type="region of interest" description="Disordered" evidence="2">
    <location>
        <begin position="443"/>
        <end position="505"/>
    </location>
</feature>
<feature type="coiled-coil region" evidence="1">
    <location>
        <begin position="267"/>
        <end position="304"/>
    </location>
</feature>
<evidence type="ECO:0000256" key="1">
    <source>
        <dbReference type="SAM" id="Coils"/>
    </source>
</evidence>
<feature type="compositionally biased region" description="Basic and acidic residues" evidence="2">
    <location>
        <begin position="479"/>
        <end position="505"/>
    </location>
</feature>
<evidence type="ECO:0000256" key="2">
    <source>
        <dbReference type="SAM" id="MobiDB-lite"/>
    </source>
</evidence>
<dbReference type="OrthoDB" id="2803764at2759"/>
<dbReference type="RefSeq" id="XP_040761975.1">
    <property type="nucleotide sequence ID" value="XM_040912899.1"/>
</dbReference>
<feature type="compositionally biased region" description="Pro residues" evidence="2">
    <location>
        <begin position="9"/>
        <end position="20"/>
    </location>
</feature>
<feature type="region of interest" description="Disordered" evidence="2">
    <location>
        <begin position="1"/>
        <end position="27"/>
    </location>
</feature>
<feature type="region of interest" description="Disordered" evidence="2">
    <location>
        <begin position="186"/>
        <end position="205"/>
    </location>
</feature>
<evidence type="ECO:0000313" key="4">
    <source>
        <dbReference type="Proteomes" id="UP000076871"/>
    </source>
</evidence>
<dbReference type="STRING" id="1314785.A0A165D6C6"/>
<dbReference type="InParanoid" id="A0A165D6C6"/>
<keyword evidence="1" id="KW-0175">Coiled coil</keyword>
<organism evidence="3 4">
    <name type="scientific">Laetiporus sulphureus 93-53</name>
    <dbReference type="NCBI Taxonomy" id="1314785"/>
    <lineage>
        <taxon>Eukaryota</taxon>
        <taxon>Fungi</taxon>
        <taxon>Dikarya</taxon>
        <taxon>Basidiomycota</taxon>
        <taxon>Agaricomycotina</taxon>
        <taxon>Agaricomycetes</taxon>
        <taxon>Polyporales</taxon>
        <taxon>Laetiporus</taxon>
    </lineage>
</organism>
<name>A0A165D6C6_9APHY</name>
<accession>A0A165D6C6</accession>
<feature type="compositionally biased region" description="Basic and acidic residues" evidence="2">
    <location>
        <begin position="108"/>
        <end position="119"/>
    </location>
</feature>
<protein>
    <submittedName>
        <fullName evidence="3">Uncharacterized protein</fullName>
    </submittedName>
</protein>
<evidence type="ECO:0000313" key="3">
    <source>
        <dbReference type="EMBL" id="KZT04235.1"/>
    </source>
</evidence>
<dbReference type="Proteomes" id="UP000076871">
    <property type="component" value="Unassembled WGS sequence"/>
</dbReference>